<evidence type="ECO:0000313" key="5">
    <source>
        <dbReference type="EMBL" id="PVE42370.1"/>
    </source>
</evidence>
<keyword evidence="1" id="KW-0808">Transferase</keyword>
<dbReference type="Pfam" id="PF00583">
    <property type="entry name" value="Acetyltransf_1"/>
    <property type="match status" value="1"/>
</dbReference>
<dbReference type="OrthoDB" id="9799092at2"/>
<dbReference type="Gene3D" id="3.40.630.30">
    <property type="match status" value="1"/>
</dbReference>
<proteinExistence type="predicted"/>
<feature type="transmembrane region" description="Helical" evidence="3">
    <location>
        <begin position="20"/>
        <end position="39"/>
    </location>
</feature>
<evidence type="ECO:0000313" key="6">
    <source>
        <dbReference type="Proteomes" id="UP000037507"/>
    </source>
</evidence>
<dbReference type="CDD" id="cd04301">
    <property type="entry name" value="NAT_SF"/>
    <property type="match status" value="1"/>
</dbReference>
<protein>
    <submittedName>
        <fullName evidence="5">GNAT family N-acetyltransferase</fullName>
    </submittedName>
</protein>
<dbReference type="GO" id="GO:0016747">
    <property type="term" value="F:acyltransferase activity, transferring groups other than amino-acyl groups"/>
    <property type="evidence" value="ECO:0007669"/>
    <property type="project" value="InterPro"/>
</dbReference>
<evidence type="ECO:0000256" key="3">
    <source>
        <dbReference type="SAM" id="Phobius"/>
    </source>
</evidence>
<dbReference type="InterPro" id="IPR016181">
    <property type="entry name" value="Acyl_CoA_acyltransferase"/>
</dbReference>
<dbReference type="Proteomes" id="UP000037507">
    <property type="component" value="Unassembled WGS sequence"/>
</dbReference>
<reference evidence="5" key="1">
    <citation type="submission" date="2017-04" db="EMBL/GenBank/DDBJ databases">
        <title>Unexpected and diverse lifestyles within the genus Limnohabitans.</title>
        <authorList>
            <person name="Kasalicky V."/>
            <person name="Mehrshad M."/>
            <person name="Andrei S.-A."/>
            <person name="Salcher M."/>
            <person name="Kratochvilova H."/>
            <person name="Simek K."/>
            <person name="Ghai R."/>
        </authorList>
    </citation>
    <scope>NUCLEOTIDE SEQUENCE [LARGE SCALE GENOMIC DNA]</scope>
    <source>
        <strain evidence="5">II-D5</strain>
    </source>
</reference>
<feature type="domain" description="N-acetyltransferase" evidence="4">
    <location>
        <begin position="1"/>
        <end position="131"/>
    </location>
</feature>
<keyword evidence="3" id="KW-0812">Transmembrane</keyword>
<keyword evidence="2" id="KW-0012">Acyltransferase</keyword>
<keyword evidence="3" id="KW-0472">Membrane</keyword>
<accession>A0A2T7UCE8</accession>
<keyword evidence="3" id="KW-1133">Transmembrane helix</keyword>
<dbReference type="SUPFAM" id="SSF55729">
    <property type="entry name" value="Acyl-CoA N-acyltransferases (Nat)"/>
    <property type="match status" value="1"/>
</dbReference>
<sequence>MEPDSWWRGRIVDPSGLTWVWGAFAGAELVGTVAVEYAAKTKTRHKGLIVAMFVHEHFRGQGLARKLMRAAIEHGMARQGLRVLQLEVTQGNAPAEQLYQSLGFETFGVEPMAVLTANGYRSKVHMWLDLALAKNQTLKL</sequence>
<evidence type="ECO:0000256" key="2">
    <source>
        <dbReference type="ARBA" id="ARBA00023315"/>
    </source>
</evidence>
<dbReference type="InterPro" id="IPR050832">
    <property type="entry name" value="Bact_Acetyltransf"/>
</dbReference>
<evidence type="ECO:0000256" key="1">
    <source>
        <dbReference type="ARBA" id="ARBA00022679"/>
    </source>
</evidence>
<dbReference type="InterPro" id="IPR000182">
    <property type="entry name" value="GNAT_dom"/>
</dbReference>
<dbReference type="AlphaFoldDB" id="A0A2T7UCE8"/>
<dbReference type="EMBL" id="LFYT02000015">
    <property type="protein sequence ID" value="PVE42370.1"/>
    <property type="molecule type" value="Genomic_DNA"/>
</dbReference>
<gene>
    <name evidence="5" type="ORF">H663_012670</name>
</gene>
<keyword evidence="6" id="KW-1185">Reference proteome</keyword>
<dbReference type="PANTHER" id="PTHR43877">
    <property type="entry name" value="AMINOALKYLPHOSPHONATE N-ACETYLTRANSFERASE-RELATED-RELATED"/>
    <property type="match status" value="1"/>
</dbReference>
<organism evidence="5 6">
    <name type="scientific">Limnohabitans planktonicus II-D5</name>
    <dbReference type="NCBI Taxonomy" id="1293045"/>
    <lineage>
        <taxon>Bacteria</taxon>
        <taxon>Pseudomonadati</taxon>
        <taxon>Pseudomonadota</taxon>
        <taxon>Betaproteobacteria</taxon>
        <taxon>Burkholderiales</taxon>
        <taxon>Comamonadaceae</taxon>
        <taxon>Limnohabitans</taxon>
    </lineage>
</organism>
<dbReference type="PROSITE" id="PS51186">
    <property type="entry name" value="GNAT"/>
    <property type="match status" value="1"/>
</dbReference>
<comment type="caution">
    <text evidence="5">The sequence shown here is derived from an EMBL/GenBank/DDBJ whole genome shotgun (WGS) entry which is preliminary data.</text>
</comment>
<name>A0A2T7UCE8_9BURK</name>
<evidence type="ECO:0000259" key="4">
    <source>
        <dbReference type="PROSITE" id="PS51186"/>
    </source>
</evidence>